<feature type="region of interest" description="Disordered" evidence="1">
    <location>
        <begin position="27"/>
        <end position="79"/>
    </location>
</feature>
<proteinExistence type="predicted"/>
<reference evidence="3" key="2">
    <citation type="journal article" date="2023" name="BMC Genomics">
        <title>Pest status, molecular evolution, and epigenetic factors derived from the genome assembly of Frankliniella fusca, a thysanopteran phytovirus vector.</title>
        <authorList>
            <person name="Catto M.A."/>
            <person name="Labadie P.E."/>
            <person name="Jacobson A.L."/>
            <person name="Kennedy G.G."/>
            <person name="Srinivasan R."/>
            <person name="Hunt B.G."/>
        </authorList>
    </citation>
    <scope>NUCLEOTIDE SEQUENCE</scope>
    <source>
        <strain evidence="3">PL_HMW_Pooled</strain>
    </source>
</reference>
<protein>
    <submittedName>
        <fullName evidence="3">Meiosis-specific protein ASY2</fullName>
    </submittedName>
</protein>
<evidence type="ECO:0000256" key="2">
    <source>
        <dbReference type="SAM" id="Phobius"/>
    </source>
</evidence>
<evidence type="ECO:0000256" key="1">
    <source>
        <dbReference type="SAM" id="MobiDB-lite"/>
    </source>
</evidence>
<dbReference type="Proteomes" id="UP001219518">
    <property type="component" value="Unassembled WGS sequence"/>
</dbReference>
<keyword evidence="4" id="KW-1185">Reference proteome</keyword>
<reference evidence="3" key="1">
    <citation type="submission" date="2021-07" db="EMBL/GenBank/DDBJ databases">
        <authorList>
            <person name="Catto M.A."/>
            <person name="Jacobson A."/>
            <person name="Kennedy G."/>
            <person name="Labadie P."/>
            <person name="Hunt B.G."/>
            <person name="Srinivasan R."/>
        </authorList>
    </citation>
    <scope>NUCLEOTIDE SEQUENCE</scope>
    <source>
        <strain evidence="3">PL_HMW_Pooled</strain>
        <tissue evidence="3">Head</tissue>
    </source>
</reference>
<feature type="non-terminal residue" evidence="3">
    <location>
        <position position="1"/>
    </location>
</feature>
<dbReference type="AlphaFoldDB" id="A0AAE1HF82"/>
<evidence type="ECO:0000313" key="3">
    <source>
        <dbReference type="EMBL" id="KAK3919455.1"/>
    </source>
</evidence>
<organism evidence="3 4">
    <name type="scientific">Frankliniella fusca</name>
    <dbReference type="NCBI Taxonomy" id="407009"/>
    <lineage>
        <taxon>Eukaryota</taxon>
        <taxon>Metazoa</taxon>
        <taxon>Ecdysozoa</taxon>
        <taxon>Arthropoda</taxon>
        <taxon>Hexapoda</taxon>
        <taxon>Insecta</taxon>
        <taxon>Pterygota</taxon>
        <taxon>Neoptera</taxon>
        <taxon>Paraneoptera</taxon>
        <taxon>Thysanoptera</taxon>
        <taxon>Terebrantia</taxon>
        <taxon>Thripoidea</taxon>
        <taxon>Thripidae</taxon>
        <taxon>Frankliniella</taxon>
    </lineage>
</organism>
<keyword evidence="2" id="KW-1133">Transmembrane helix</keyword>
<dbReference type="EMBL" id="JAHWGI010000979">
    <property type="protein sequence ID" value="KAK3919455.1"/>
    <property type="molecule type" value="Genomic_DNA"/>
</dbReference>
<accession>A0AAE1HF82</accession>
<evidence type="ECO:0000313" key="4">
    <source>
        <dbReference type="Proteomes" id="UP001219518"/>
    </source>
</evidence>
<sequence>FFLFLSLFIQKPPAFLTAGAGRGAMDQSERSALLAPGAPRAREQGRQGQAGGARASYSSIAGVESTSVPDPERASSDTGGFRAREYARLRRVVLLVTGLTTVLIGAGLLVGLLVPASITIPAGSDPDTGAPPTPGLVVLPVP</sequence>
<comment type="caution">
    <text evidence="3">The sequence shown here is derived from an EMBL/GenBank/DDBJ whole genome shotgun (WGS) entry which is preliminary data.</text>
</comment>
<name>A0AAE1HF82_9NEOP</name>
<keyword evidence="2" id="KW-0812">Transmembrane</keyword>
<feature type="transmembrane region" description="Helical" evidence="2">
    <location>
        <begin position="92"/>
        <end position="114"/>
    </location>
</feature>
<feature type="compositionally biased region" description="Polar residues" evidence="1">
    <location>
        <begin position="56"/>
        <end position="68"/>
    </location>
</feature>
<gene>
    <name evidence="3" type="ORF">KUF71_008582</name>
</gene>
<feature type="region of interest" description="Disordered" evidence="1">
    <location>
        <begin position="121"/>
        <end position="142"/>
    </location>
</feature>
<keyword evidence="2" id="KW-0472">Membrane</keyword>